<evidence type="ECO:0000313" key="3">
    <source>
        <dbReference type="Proteomes" id="UP000054820"/>
    </source>
</evidence>
<gene>
    <name evidence="1" type="ORF">Lstg_0026</name>
    <name evidence="2" type="ORF">NCTC11991_02123</name>
</gene>
<dbReference type="EMBL" id="LNYZ01000001">
    <property type="protein sequence ID" value="KTD80799.1"/>
    <property type="molecule type" value="Genomic_DNA"/>
</dbReference>
<dbReference type="AlphaFoldDB" id="A0A378L8V6"/>
<proteinExistence type="predicted"/>
<evidence type="ECO:0000313" key="2">
    <source>
        <dbReference type="EMBL" id="STY23515.1"/>
    </source>
</evidence>
<organism evidence="2 4">
    <name type="scientific">Legionella steigerwaltii</name>
    <dbReference type="NCBI Taxonomy" id="460"/>
    <lineage>
        <taxon>Bacteria</taxon>
        <taxon>Pseudomonadati</taxon>
        <taxon>Pseudomonadota</taxon>
        <taxon>Gammaproteobacteria</taxon>
        <taxon>Legionellales</taxon>
        <taxon>Legionellaceae</taxon>
        <taxon>Legionella</taxon>
    </lineage>
</organism>
<dbReference type="EMBL" id="UGOY01000001">
    <property type="protein sequence ID" value="STY23515.1"/>
    <property type="molecule type" value="Genomic_DNA"/>
</dbReference>
<sequence length="354" mass="39707">MKSKLVQGARLLTFNRSVISSISVRSSLFVPDKLDMAYPTLTPEEIDEGIVQLQNSLPSDEDLSFRGTEGTKEVMEAMTTDCLGWSSAQRKKTASTDIVEYTEKNESSCFLSTSPCKQTVKPYAAGISLIPTRGFIWVMGLSKMYTVPHKHAFLNPEMFDIYALRKNEPQGSPQEEGYRSITNTVANNNEITIIVGRGGDGKWALKVSEDVMKLVQVRGPGKILGRFMPSDEILHVQDWTNPGFRKRVWSLEVFFSVGDTLKDYDGMNARARDFGSIGKDERLFTFLDGCSVVDSEELEELNANYSTTKTHRVTKVHKDIPIGDKKNLTQCIIEEIKSTQKLEELPRTDSSHTI</sequence>
<reference evidence="1 3" key="1">
    <citation type="submission" date="2015-11" db="EMBL/GenBank/DDBJ databases">
        <title>Genomic analysis of 38 Legionella species identifies large and diverse effector repertoires.</title>
        <authorList>
            <person name="Burstein D."/>
            <person name="Amaro F."/>
            <person name="Zusman T."/>
            <person name="Lifshitz Z."/>
            <person name="Cohen O."/>
            <person name="Gilbert J.A."/>
            <person name="Pupko T."/>
            <person name="Shuman H.A."/>
            <person name="Segal G."/>
        </authorList>
    </citation>
    <scope>NUCLEOTIDE SEQUENCE [LARGE SCALE GENOMIC DNA]</scope>
    <source>
        <strain evidence="1 3">SC-18-C9</strain>
    </source>
</reference>
<evidence type="ECO:0000313" key="1">
    <source>
        <dbReference type="EMBL" id="KTD80799.1"/>
    </source>
</evidence>
<dbReference type="Proteomes" id="UP000054820">
    <property type="component" value="Unassembled WGS sequence"/>
</dbReference>
<dbReference type="RefSeq" id="WP_238585335.1">
    <property type="nucleotide sequence ID" value="NZ_CAAAIO010000002.1"/>
</dbReference>
<name>A0A378L8V6_9GAMM</name>
<dbReference type="Proteomes" id="UP000255110">
    <property type="component" value="Unassembled WGS sequence"/>
</dbReference>
<keyword evidence="3" id="KW-1185">Reference proteome</keyword>
<reference evidence="2 4" key="2">
    <citation type="submission" date="2018-06" db="EMBL/GenBank/DDBJ databases">
        <authorList>
            <consortium name="Pathogen Informatics"/>
            <person name="Doyle S."/>
        </authorList>
    </citation>
    <scope>NUCLEOTIDE SEQUENCE [LARGE SCALE GENOMIC DNA]</scope>
    <source>
        <strain evidence="2 4">NCTC11991</strain>
    </source>
</reference>
<evidence type="ECO:0000313" key="4">
    <source>
        <dbReference type="Proteomes" id="UP000255110"/>
    </source>
</evidence>
<accession>A0A378L8V6</accession>
<protein>
    <submittedName>
        <fullName evidence="2">Uncharacterized protein</fullName>
    </submittedName>
</protein>